<evidence type="ECO:0000313" key="5">
    <source>
        <dbReference type="Proteomes" id="UP000271098"/>
    </source>
</evidence>
<comment type="similarity">
    <text evidence="1">Belongs to the GILT family.</text>
</comment>
<name>A0A183DDA2_9BILA</name>
<keyword evidence="3" id="KW-0732">Signal</keyword>
<dbReference type="Pfam" id="PF03227">
    <property type="entry name" value="GILT"/>
    <property type="match status" value="1"/>
</dbReference>
<evidence type="ECO:0000256" key="2">
    <source>
        <dbReference type="ARBA" id="ARBA00023180"/>
    </source>
</evidence>
<keyword evidence="2" id="KW-0325">Glycoprotein</keyword>
<dbReference type="AlphaFoldDB" id="A0A183DDA2"/>
<dbReference type="Proteomes" id="UP000271098">
    <property type="component" value="Unassembled WGS sequence"/>
</dbReference>
<dbReference type="WBParaSite" id="GPUH_0000670201-mRNA-1">
    <property type="protein sequence ID" value="GPUH_0000670201-mRNA-1"/>
    <property type="gene ID" value="GPUH_0000670201"/>
</dbReference>
<feature type="signal peptide" evidence="3">
    <location>
        <begin position="1"/>
        <end position="21"/>
    </location>
</feature>
<evidence type="ECO:0000313" key="6">
    <source>
        <dbReference type="WBParaSite" id="GPUH_0000670201-mRNA-1"/>
    </source>
</evidence>
<evidence type="ECO:0000313" key="4">
    <source>
        <dbReference type="EMBL" id="VDK55687.1"/>
    </source>
</evidence>
<organism evidence="6">
    <name type="scientific">Gongylonema pulchrum</name>
    <dbReference type="NCBI Taxonomy" id="637853"/>
    <lineage>
        <taxon>Eukaryota</taxon>
        <taxon>Metazoa</taxon>
        <taxon>Ecdysozoa</taxon>
        <taxon>Nematoda</taxon>
        <taxon>Chromadorea</taxon>
        <taxon>Rhabditida</taxon>
        <taxon>Spirurina</taxon>
        <taxon>Spiruromorpha</taxon>
        <taxon>Spiruroidea</taxon>
        <taxon>Gongylonematidae</taxon>
        <taxon>Gongylonema</taxon>
    </lineage>
</organism>
<keyword evidence="5" id="KW-1185">Reference proteome</keyword>
<dbReference type="GO" id="GO:0016671">
    <property type="term" value="F:oxidoreductase activity, acting on a sulfur group of donors, disulfide as acceptor"/>
    <property type="evidence" value="ECO:0007669"/>
    <property type="project" value="InterPro"/>
</dbReference>
<reference evidence="4 5" key="2">
    <citation type="submission" date="2018-11" db="EMBL/GenBank/DDBJ databases">
        <authorList>
            <consortium name="Pathogen Informatics"/>
        </authorList>
    </citation>
    <scope>NUCLEOTIDE SEQUENCE [LARGE SCALE GENOMIC DNA]</scope>
</reference>
<dbReference type="InterPro" id="IPR004911">
    <property type="entry name" value="Interferon-induced_GILT"/>
</dbReference>
<evidence type="ECO:0000256" key="1">
    <source>
        <dbReference type="ARBA" id="ARBA00005679"/>
    </source>
</evidence>
<proteinExistence type="inferred from homology"/>
<accession>A0A183DDA2</accession>
<feature type="chain" id="PRO_5043138680" evidence="3">
    <location>
        <begin position="22"/>
        <end position="82"/>
    </location>
</feature>
<evidence type="ECO:0000256" key="3">
    <source>
        <dbReference type="SAM" id="SignalP"/>
    </source>
</evidence>
<dbReference type="EMBL" id="UYRT01016136">
    <property type="protein sequence ID" value="VDK55687.1"/>
    <property type="molecule type" value="Genomic_DNA"/>
</dbReference>
<dbReference type="OrthoDB" id="958254at2759"/>
<reference evidence="6" key="1">
    <citation type="submission" date="2016-06" db="UniProtKB">
        <authorList>
            <consortium name="WormBaseParasite"/>
        </authorList>
    </citation>
    <scope>IDENTIFICATION</scope>
</reference>
<gene>
    <name evidence="4" type="ORF">GPUH_LOCUS6693</name>
</gene>
<sequence length="82" mass="9751">MLQKLLLLWIFGCWYQQEIRSQHVNVTIFTESKCKYCTKLLREQIWPFYVQRPGIMNIQVTVIISRIKRSIVTVCTGKMSVI</sequence>
<protein>
    <submittedName>
        <fullName evidence="6">Glutaredoxin domain-containing protein</fullName>
    </submittedName>
</protein>